<sequence length="110" mass="12282">MSVKPVSCQYIWTSPLRQDSNSVGCTEYVCCMKNLLNKPVPTGLDFNRLNGVRVIIDRVNRETGFWLEIQVSIVRAIADLLSLNNGPQHPSVETKPRVALHPTRALCCTS</sequence>
<dbReference type="AlphaFoldDB" id="W6QNF7"/>
<dbReference type="OrthoDB" id="4369748at2759"/>
<dbReference type="Proteomes" id="UP000030686">
    <property type="component" value="Unassembled WGS sequence"/>
</dbReference>
<protein>
    <submittedName>
        <fullName evidence="1">Genomic scaffold, ProqFM164S02</fullName>
    </submittedName>
</protein>
<proteinExistence type="predicted"/>
<evidence type="ECO:0000313" key="1">
    <source>
        <dbReference type="EMBL" id="CDM31182.1"/>
    </source>
</evidence>
<name>W6QNF7_PENRF</name>
<reference evidence="1" key="1">
    <citation type="journal article" date="2014" name="Nat. Commun.">
        <title>Multiple recent horizontal transfers of a large genomic region in cheese making fungi.</title>
        <authorList>
            <person name="Cheeseman K."/>
            <person name="Ropars J."/>
            <person name="Renault P."/>
            <person name="Dupont J."/>
            <person name="Gouzy J."/>
            <person name="Branca A."/>
            <person name="Abraham A.L."/>
            <person name="Ceppi M."/>
            <person name="Conseiller E."/>
            <person name="Debuchy R."/>
            <person name="Malagnac F."/>
            <person name="Goarin A."/>
            <person name="Silar P."/>
            <person name="Lacoste S."/>
            <person name="Sallet E."/>
            <person name="Bensimon A."/>
            <person name="Giraud T."/>
            <person name="Brygoo Y."/>
        </authorList>
    </citation>
    <scope>NUCLEOTIDE SEQUENCE [LARGE SCALE GENOMIC DNA]</scope>
    <source>
        <strain evidence="1">FM164</strain>
    </source>
</reference>
<keyword evidence="2" id="KW-1185">Reference proteome</keyword>
<accession>W6QNF7</accession>
<gene>
    <name evidence="1" type="ORF">PROQFM164_S02g001332</name>
</gene>
<evidence type="ECO:0000313" key="2">
    <source>
        <dbReference type="Proteomes" id="UP000030686"/>
    </source>
</evidence>
<dbReference type="EMBL" id="HG792016">
    <property type="protein sequence ID" value="CDM31182.1"/>
    <property type="molecule type" value="Genomic_DNA"/>
</dbReference>
<organism evidence="1 2">
    <name type="scientific">Penicillium roqueforti (strain FM164)</name>
    <dbReference type="NCBI Taxonomy" id="1365484"/>
    <lineage>
        <taxon>Eukaryota</taxon>
        <taxon>Fungi</taxon>
        <taxon>Dikarya</taxon>
        <taxon>Ascomycota</taxon>
        <taxon>Pezizomycotina</taxon>
        <taxon>Eurotiomycetes</taxon>
        <taxon>Eurotiomycetidae</taxon>
        <taxon>Eurotiales</taxon>
        <taxon>Aspergillaceae</taxon>
        <taxon>Penicillium</taxon>
    </lineage>
</organism>